<accession>A0A2N0NF24</accession>
<gene>
    <name evidence="1" type="ORF">RhiirA5_442119</name>
</gene>
<dbReference type="EMBL" id="LLXJ01008770">
    <property type="protein sequence ID" value="PKB93175.1"/>
    <property type="molecule type" value="Genomic_DNA"/>
</dbReference>
<reference evidence="1 2" key="1">
    <citation type="submission" date="2016-04" db="EMBL/GenBank/DDBJ databases">
        <title>Genome analyses suggest a sexual origin of heterokaryosis in a supposedly ancient asexual fungus.</title>
        <authorList>
            <person name="Ropars J."/>
            <person name="Sedzielewska K."/>
            <person name="Noel J."/>
            <person name="Charron P."/>
            <person name="Farinelli L."/>
            <person name="Marton T."/>
            <person name="Kruger M."/>
            <person name="Pelin A."/>
            <person name="Brachmann A."/>
            <person name="Corradi N."/>
        </authorList>
    </citation>
    <scope>NUCLEOTIDE SEQUENCE [LARGE SCALE GENOMIC DNA]</scope>
    <source>
        <strain evidence="1 2">A5</strain>
    </source>
</reference>
<dbReference type="VEuPathDB" id="FungiDB:FUN_013346"/>
<sequence length="198" mass="22794">MKFKIRQKLRNHFLVGFVPFGGKFEDTIKPFIQDIQQLERGFLMTIDNEQVWVSGGLGITIADLPQGNDLAGTLRHNATHGCLTTNLLKREVLTNMKERMNLQSYRHVINKIIKCWVQFSLTTRMVFSKTLTKVDYETIQKMLELECKMLLEVFPEQFSGLPNLHINRHIVAHAKTYGTALNTSVSVKEMVHRIHKGV</sequence>
<evidence type="ECO:0000313" key="1">
    <source>
        <dbReference type="EMBL" id="PKB93175.1"/>
    </source>
</evidence>
<proteinExistence type="predicted"/>
<protein>
    <submittedName>
        <fullName evidence="1">Uncharacterized protein</fullName>
    </submittedName>
</protein>
<comment type="caution">
    <text evidence="1">The sequence shown here is derived from an EMBL/GenBank/DDBJ whole genome shotgun (WGS) entry which is preliminary data.</text>
</comment>
<name>A0A2N0NF24_9GLOM</name>
<dbReference type="Proteomes" id="UP000232722">
    <property type="component" value="Unassembled WGS sequence"/>
</dbReference>
<evidence type="ECO:0000313" key="2">
    <source>
        <dbReference type="Proteomes" id="UP000232722"/>
    </source>
</evidence>
<feature type="non-terminal residue" evidence="1">
    <location>
        <position position="198"/>
    </location>
</feature>
<dbReference type="AlphaFoldDB" id="A0A2N0NF24"/>
<organism evidence="1 2">
    <name type="scientific">Rhizophagus irregularis</name>
    <dbReference type="NCBI Taxonomy" id="588596"/>
    <lineage>
        <taxon>Eukaryota</taxon>
        <taxon>Fungi</taxon>
        <taxon>Fungi incertae sedis</taxon>
        <taxon>Mucoromycota</taxon>
        <taxon>Glomeromycotina</taxon>
        <taxon>Glomeromycetes</taxon>
        <taxon>Glomerales</taxon>
        <taxon>Glomeraceae</taxon>
        <taxon>Rhizophagus</taxon>
    </lineage>
</organism>
<reference evidence="1 2" key="2">
    <citation type="submission" date="2017-09" db="EMBL/GenBank/DDBJ databases">
        <title>Extensive intraspecific genome diversity in a model arbuscular mycorrhizal fungus.</title>
        <authorList>
            <person name="Chen E.C."/>
            <person name="Morin E."/>
            <person name="Beaudet D."/>
            <person name="Noel J."/>
            <person name="Ndikumana S."/>
            <person name="Charron P."/>
            <person name="St-Onge C."/>
            <person name="Giorgi J."/>
            <person name="Grigoriev I.V."/>
            <person name="Roux C."/>
            <person name="Martin F.M."/>
            <person name="Corradi N."/>
        </authorList>
    </citation>
    <scope>NUCLEOTIDE SEQUENCE [LARGE SCALE GENOMIC DNA]</scope>
    <source>
        <strain evidence="1 2">A5</strain>
    </source>
</reference>